<dbReference type="EMBL" id="KN837182">
    <property type="protein sequence ID" value="KIJ36075.1"/>
    <property type="molecule type" value="Genomic_DNA"/>
</dbReference>
<dbReference type="AlphaFoldDB" id="A0A0C9VEM9"/>
<sequence>RPANPKELFNLWHSQCCNVIEHIFGLQRNANEFPIAAQGQIASAICVLHKFICIHDPQDLVADEEDTQIGHPSSQVNVEEENRGIPRAEAEAAKKLRDKIANDMWLQY</sequence>
<keyword evidence="2" id="KW-1185">Reference proteome</keyword>
<organism evidence="1 2">
    <name type="scientific">Sphaerobolus stellatus (strain SS14)</name>
    <dbReference type="NCBI Taxonomy" id="990650"/>
    <lineage>
        <taxon>Eukaryota</taxon>
        <taxon>Fungi</taxon>
        <taxon>Dikarya</taxon>
        <taxon>Basidiomycota</taxon>
        <taxon>Agaricomycotina</taxon>
        <taxon>Agaricomycetes</taxon>
        <taxon>Phallomycetidae</taxon>
        <taxon>Geastrales</taxon>
        <taxon>Sphaerobolaceae</taxon>
        <taxon>Sphaerobolus</taxon>
    </lineage>
</organism>
<protein>
    <recommendedName>
        <fullName evidence="3">DDE Tnp4 domain-containing protein</fullName>
    </recommendedName>
</protein>
<proteinExistence type="predicted"/>
<evidence type="ECO:0000313" key="1">
    <source>
        <dbReference type="EMBL" id="KIJ36075.1"/>
    </source>
</evidence>
<feature type="non-terminal residue" evidence="1">
    <location>
        <position position="108"/>
    </location>
</feature>
<evidence type="ECO:0000313" key="2">
    <source>
        <dbReference type="Proteomes" id="UP000054279"/>
    </source>
</evidence>
<dbReference type="HOGENOM" id="CLU_040082_4_0_1"/>
<reference evidence="1 2" key="1">
    <citation type="submission" date="2014-06" db="EMBL/GenBank/DDBJ databases">
        <title>Evolutionary Origins and Diversification of the Mycorrhizal Mutualists.</title>
        <authorList>
            <consortium name="DOE Joint Genome Institute"/>
            <consortium name="Mycorrhizal Genomics Consortium"/>
            <person name="Kohler A."/>
            <person name="Kuo A."/>
            <person name="Nagy L.G."/>
            <person name="Floudas D."/>
            <person name="Copeland A."/>
            <person name="Barry K.W."/>
            <person name="Cichocki N."/>
            <person name="Veneault-Fourrey C."/>
            <person name="LaButti K."/>
            <person name="Lindquist E.A."/>
            <person name="Lipzen A."/>
            <person name="Lundell T."/>
            <person name="Morin E."/>
            <person name="Murat C."/>
            <person name="Riley R."/>
            <person name="Ohm R."/>
            <person name="Sun H."/>
            <person name="Tunlid A."/>
            <person name="Henrissat B."/>
            <person name="Grigoriev I.V."/>
            <person name="Hibbett D.S."/>
            <person name="Martin F."/>
        </authorList>
    </citation>
    <scope>NUCLEOTIDE SEQUENCE [LARGE SCALE GENOMIC DNA]</scope>
    <source>
        <strain evidence="1 2">SS14</strain>
    </source>
</reference>
<dbReference type="OrthoDB" id="1681765at2759"/>
<gene>
    <name evidence="1" type="ORF">M422DRAFT_145225</name>
</gene>
<name>A0A0C9VEM9_SPHS4</name>
<feature type="non-terminal residue" evidence="1">
    <location>
        <position position="1"/>
    </location>
</feature>
<evidence type="ECO:0008006" key="3">
    <source>
        <dbReference type="Google" id="ProtNLM"/>
    </source>
</evidence>
<dbReference type="Proteomes" id="UP000054279">
    <property type="component" value="Unassembled WGS sequence"/>
</dbReference>
<accession>A0A0C9VEM9</accession>